<evidence type="ECO:0000313" key="3">
    <source>
        <dbReference type="Proteomes" id="UP001597063"/>
    </source>
</evidence>
<organism evidence="2 3">
    <name type="scientific">Actinomadura fibrosa</name>
    <dbReference type="NCBI Taxonomy" id="111802"/>
    <lineage>
        <taxon>Bacteria</taxon>
        <taxon>Bacillati</taxon>
        <taxon>Actinomycetota</taxon>
        <taxon>Actinomycetes</taxon>
        <taxon>Streptosporangiales</taxon>
        <taxon>Thermomonosporaceae</taxon>
        <taxon>Actinomadura</taxon>
    </lineage>
</organism>
<dbReference type="EMBL" id="JBHTGP010000031">
    <property type="protein sequence ID" value="MFD0691556.1"/>
    <property type="molecule type" value="Genomic_DNA"/>
</dbReference>
<feature type="compositionally biased region" description="Low complexity" evidence="1">
    <location>
        <begin position="15"/>
        <end position="28"/>
    </location>
</feature>
<proteinExistence type="predicted"/>
<evidence type="ECO:0000313" key="2">
    <source>
        <dbReference type="EMBL" id="MFD0691556.1"/>
    </source>
</evidence>
<dbReference type="RefSeq" id="WP_131760973.1">
    <property type="nucleotide sequence ID" value="NZ_CAACUY010000139.1"/>
</dbReference>
<feature type="region of interest" description="Disordered" evidence="1">
    <location>
        <begin position="1"/>
        <end position="34"/>
    </location>
</feature>
<reference evidence="3" key="1">
    <citation type="journal article" date="2019" name="Int. J. Syst. Evol. Microbiol.">
        <title>The Global Catalogue of Microorganisms (GCM) 10K type strain sequencing project: providing services to taxonomists for standard genome sequencing and annotation.</title>
        <authorList>
            <consortium name="The Broad Institute Genomics Platform"/>
            <consortium name="The Broad Institute Genome Sequencing Center for Infectious Disease"/>
            <person name="Wu L."/>
            <person name="Ma J."/>
        </authorList>
    </citation>
    <scope>NUCLEOTIDE SEQUENCE [LARGE SCALE GENOMIC DNA]</scope>
    <source>
        <strain evidence="3">JCM 9371</strain>
    </source>
</reference>
<protein>
    <submittedName>
        <fullName evidence="2">Uncharacterized protein</fullName>
    </submittedName>
</protein>
<comment type="caution">
    <text evidence="2">The sequence shown here is derived from an EMBL/GenBank/DDBJ whole genome shotgun (WGS) entry which is preliminary data.</text>
</comment>
<gene>
    <name evidence="2" type="ORF">ACFQZM_44190</name>
</gene>
<dbReference type="Proteomes" id="UP001597063">
    <property type="component" value="Unassembled WGS sequence"/>
</dbReference>
<name>A0ABW2Y5J0_9ACTN</name>
<keyword evidence="3" id="KW-1185">Reference proteome</keyword>
<evidence type="ECO:0000256" key="1">
    <source>
        <dbReference type="SAM" id="MobiDB-lite"/>
    </source>
</evidence>
<accession>A0ABW2Y5J0</accession>
<sequence length="406" mass="43758">MNNPLPPNGSDVPDDPAAADVPYPDVAPRPGYETSTRKPVVYLPVTLDGELIGYLWAGTTDRAAGFVRRLEAASQSLEASIVWHQRLDEAHGEGLPAREAIRRWVGEPEHPRAGGIPAGTPEQDAATLAELDTLANPHLPPEPGPLIQDGELPDGTPVDRSKGWGPLTLTVPPTYDTDAVGPVRYLPVTRNDVVLGYLWASVTGNAAAYLERPDTGLVGADAGGALIPRLREAYEAGLSPLEAIRRLKGGEEGVSAMAEEREVPALDDLRRLASEYTQSLRLTFPSVRPDGAPADPRPPVPPEERDAIVRYLDEAPVVHDNGESAPDVLDPSSTATVPDRYHTDGTWVWPGDVPYYLQNHDMPPEPAFVEHIRGNGFQVPAIGDDDRAAALRTLEWNGILVPPPGW</sequence>